<dbReference type="SUPFAM" id="SSF54292">
    <property type="entry name" value="2Fe-2S ferredoxin-like"/>
    <property type="match status" value="1"/>
</dbReference>
<keyword evidence="12" id="KW-0472">Membrane</keyword>
<dbReference type="PANTHER" id="PTHR11615">
    <property type="entry name" value="NITRATE, FORMATE, IRON DEHYDROGENASE"/>
    <property type="match status" value="1"/>
</dbReference>
<dbReference type="RefSeq" id="WP_073994194.1">
    <property type="nucleotide sequence ID" value="NZ_FQYT01000020.1"/>
</dbReference>
<dbReference type="InterPro" id="IPR049830">
    <property type="entry name" value="HndD"/>
</dbReference>
<comment type="cofactor">
    <cofactor evidence="13">
        <name>[2Fe-2S] cluster</name>
        <dbReference type="ChEBI" id="CHEBI:190135"/>
    </cofactor>
</comment>
<comment type="cofactor">
    <cofactor evidence="1">
        <name>[4Fe-4S] cluster</name>
        <dbReference type="ChEBI" id="CHEBI:49883"/>
    </cofactor>
</comment>
<gene>
    <name evidence="17" type="ORF">SAMN02745691_01920</name>
</gene>
<evidence type="ECO:0000256" key="2">
    <source>
        <dbReference type="ARBA" id="ARBA00004370"/>
    </source>
</evidence>
<feature type="domain" description="4Fe-4S His(Cys)3-ligated-type" evidence="16">
    <location>
        <begin position="78"/>
        <end position="117"/>
    </location>
</feature>
<feature type="domain" description="4Fe-4S ferredoxin-type" evidence="15">
    <location>
        <begin position="181"/>
        <end position="210"/>
    </location>
</feature>
<dbReference type="GO" id="GO:0051537">
    <property type="term" value="F:2 iron, 2 sulfur cluster binding"/>
    <property type="evidence" value="ECO:0007669"/>
    <property type="project" value="UniProtKB-KW"/>
</dbReference>
<dbReference type="Pfam" id="PF02906">
    <property type="entry name" value="Fe_hyd_lg_C"/>
    <property type="match status" value="1"/>
</dbReference>
<dbReference type="Gene3D" id="4.10.260.20">
    <property type="entry name" value="Iron hydrogenase, small subunit"/>
    <property type="match status" value="1"/>
</dbReference>
<dbReference type="CDD" id="cd00207">
    <property type="entry name" value="fer2"/>
    <property type="match status" value="1"/>
</dbReference>
<sequence>MVNINIDGINLQVEEGTTIMEAAKKIHVNIPSLCHHEDQSVKSVCRICVVEVNGQKLLQPACSYPVAESMSIRTNTPRIIKARKNILELIFSHHPQDCLNCDKNGSCELQSIAQDLNMNSPIRYEVELRGKAVDTSSPSITFDANKCILCGRCVEVCNDVQTVGILAKENRGYNTVVAPPYGKKLQDTACVNCGQCVQVCPVGALTIHDDTNLVYKAKEEGKVLIAQVAPSSRTTIAEALGEETGTVSTGRMITAMKMLGFDYVFDTDFTADLTIMEEGNELLNRITNGGVLPMMTSCCPGWVKFCETSYPKYTQHLSSAKSPQQMFGSVIKTYFAQKAGIDPANIFSCSIMPCTAKKFECKRPEMSDSGYQDVDAALTVQELAKLIKSAGIDFSKLEESRFDNPFGLGSGAGEIFAATGGVMEAALRTVYEVLTGEELKQLEFQAVRGFEGLKEAAVDINGTTVKVAVVHSLGEARKIMDRVVDGTADYHFIEVMACPGGCIGGGGNPVRNWKKVAKRTVNVYQQDKDLPIRKSHESPAIKMIYEEFLGEPLSETSHHLLHTKYANRQDILRI</sequence>
<dbReference type="GO" id="GO:0016020">
    <property type="term" value="C:membrane"/>
    <property type="evidence" value="ECO:0007669"/>
    <property type="project" value="UniProtKB-SubCell"/>
</dbReference>
<evidence type="ECO:0000256" key="4">
    <source>
        <dbReference type="ARBA" id="ARBA00022485"/>
    </source>
</evidence>
<dbReference type="SMART" id="SM00929">
    <property type="entry name" value="NADH-G_4Fe-4S_3"/>
    <property type="match status" value="1"/>
</dbReference>
<evidence type="ECO:0000256" key="13">
    <source>
        <dbReference type="ARBA" id="ARBA00034078"/>
    </source>
</evidence>
<dbReference type="SMART" id="SM00902">
    <property type="entry name" value="Fe_hyd_SSU"/>
    <property type="match status" value="1"/>
</dbReference>
<feature type="domain" description="2Fe-2S ferredoxin-type" evidence="14">
    <location>
        <begin position="1"/>
        <end position="78"/>
    </location>
</feature>
<evidence type="ECO:0000256" key="12">
    <source>
        <dbReference type="ARBA" id="ARBA00023136"/>
    </source>
</evidence>
<dbReference type="FunFam" id="3.30.70.20:FF:000035">
    <property type="entry name" value="Iron hydrogenase 1"/>
    <property type="match status" value="1"/>
</dbReference>
<dbReference type="InterPro" id="IPR036010">
    <property type="entry name" value="2Fe-2S_ferredoxin-like_sf"/>
</dbReference>
<evidence type="ECO:0000256" key="9">
    <source>
        <dbReference type="ARBA" id="ARBA00023004"/>
    </source>
</evidence>
<feature type="domain" description="4Fe-4S ferredoxin-type" evidence="15">
    <location>
        <begin position="138"/>
        <end position="168"/>
    </location>
</feature>
<keyword evidence="4" id="KW-0004">4Fe-4S</keyword>
<dbReference type="PROSITE" id="PS51379">
    <property type="entry name" value="4FE4S_FER_2"/>
    <property type="match status" value="2"/>
</dbReference>
<evidence type="ECO:0000256" key="1">
    <source>
        <dbReference type="ARBA" id="ARBA00001966"/>
    </source>
</evidence>
<keyword evidence="5" id="KW-0001">2Fe-2S</keyword>
<dbReference type="PROSITE" id="PS00198">
    <property type="entry name" value="4FE4S_FER_1"/>
    <property type="match status" value="1"/>
</dbReference>
<dbReference type="Pfam" id="PF13510">
    <property type="entry name" value="Fer2_4"/>
    <property type="match status" value="1"/>
</dbReference>
<protein>
    <submittedName>
        <fullName evidence="17">NAD(P)-dependent iron-only hydrogenase catalytic subunit</fullName>
    </submittedName>
</protein>
<dbReference type="InterPro" id="IPR013352">
    <property type="entry name" value="Fe_hydrogenase_subset"/>
</dbReference>
<reference evidence="17 18" key="1">
    <citation type="submission" date="2016-11" db="EMBL/GenBank/DDBJ databases">
        <authorList>
            <person name="Jaros S."/>
            <person name="Januszkiewicz K."/>
            <person name="Wedrychowicz H."/>
        </authorList>
    </citation>
    <scope>NUCLEOTIDE SEQUENCE [LARGE SCALE GENOMIC DNA]</scope>
    <source>
        <strain evidence="17 18">DSM 15970</strain>
    </source>
</reference>
<dbReference type="GO" id="GO:0008901">
    <property type="term" value="F:ferredoxin hydrogenase activity"/>
    <property type="evidence" value="ECO:0007669"/>
    <property type="project" value="InterPro"/>
</dbReference>
<keyword evidence="10" id="KW-0411">Iron-sulfur</keyword>
<dbReference type="OrthoDB" id="9805142at2"/>
<evidence type="ECO:0000256" key="7">
    <source>
        <dbReference type="ARBA" id="ARBA00022737"/>
    </source>
</evidence>
<keyword evidence="9" id="KW-0408">Iron</keyword>
<keyword evidence="18" id="KW-1185">Reference proteome</keyword>
<evidence type="ECO:0000256" key="11">
    <source>
        <dbReference type="ARBA" id="ARBA00023027"/>
    </source>
</evidence>
<dbReference type="Gene3D" id="3.30.70.20">
    <property type="match status" value="1"/>
</dbReference>
<dbReference type="InterPro" id="IPR004108">
    <property type="entry name" value="Fe_hydrogenase_lsu_C"/>
</dbReference>
<dbReference type="NCBIfam" id="TIGR02512">
    <property type="entry name" value="FeFe_hydrog_A"/>
    <property type="match status" value="1"/>
</dbReference>
<name>A0A1M6J3W0_9FIRM</name>
<dbReference type="AlphaFoldDB" id="A0A1M6J3W0"/>
<dbReference type="STRING" id="1122934.SAMN02745691_01920"/>
<dbReference type="PROSITE" id="PS51085">
    <property type="entry name" value="2FE2S_FER_2"/>
    <property type="match status" value="1"/>
</dbReference>
<comment type="subcellular location">
    <subcellularLocation>
        <location evidence="2">Membrane</location>
    </subcellularLocation>
</comment>
<evidence type="ECO:0000313" key="17">
    <source>
        <dbReference type="EMBL" id="SHJ41352.1"/>
    </source>
</evidence>
<dbReference type="InterPro" id="IPR036991">
    <property type="entry name" value="Fe_hydrogenase_ssu_sf"/>
</dbReference>
<dbReference type="SUPFAM" id="SSF53920">
    <property type="entry name" value="Fe-only hydrogenase"/>
    <property type="match status" value="1"/>
</dbReference>
<evidence type="ECO:0000256" key="8">
    <source>
        <dbReference type="ARBA" id="ARBA00022967"/>
    </source>
</evidence>
<keyword evidence="7" id="KW-0677">Repeat</keyword>
<dbReference type="Pfam" id="PF02256">
    <property type="entry name" value="Fe_hyd_SSU"/>
    <property type="match status" value="1"/>
</dbReference>
<dbReference type="InterPro" id="IPR019574">
    <property type="entry name" value="NADH_UbQ_OxRdtase_Gsu_4Fe4S-bd"/>
</dbReference>
<dbReference type="Pfam" id="PF10588">
    <property type="entry name" value="NADH-G_4Fe-4S_3"/>
    <property type="match status" value="1"/>
</dbReference>
<evidence type="ECO:0000259" key="14">
    <source>
        <dbReference type="PROSITE" id="PS51085"/>
    </source>
</evidence>
<dbReference type="GO" id="GO:0051539">
    <property type="term" value="F:4 iron, 4 sulfur cluster binding"/>
    <property type="evidence" value="ECO:0007669"/>
    <property type="project" value="UniProtKB-KW"/>
</dbReference>
<dbReference type="Gene3D" id="3.40.50.1780">
    <property type="match status" value="1"/>
</dbReference>
<dbReference type="InterPro" id="IPR001041">
    <property type="entry name" value="2Fe-2S_ferredoxin-type"/>
</dbReference>
<evidence type="ECO:0000256" key="3">
    <source>
        <dbReference type="ARBA" id="ARBA00005404"/>
    </source>
</evidence>
<dbReference type="EMBL" id="FQYT01000020">
    <property type="protein sequence ID" value="SHJ41352.1"/>
    <property type="molecule type" value="Genomic_DNA"/>
</dbReference>
<dbReference type="InterPro" id="IPR009016">
    <property type="entry name" value="Fe_hydrogenase"/>
</dbReference>
<dbReference type="SUPFAM" id="SSF54862">
    <property type="entry name" value="4Fe-4S ferredoxins"/>
    <property type="match status" value="1"/>
</dbReference>
<keyword evidence="8" id="KW-1278">Translocase</keyword>
<comment type="similarity">
    <text evidence="3">Belongs to the complex I 75 kDa subunit family.</text>
</comment>
<dbReference type="Proteomes" id="UP000184342">
    <property type="component" value="Unassembled WGS sequence"/>
</dbReference>
<proteinExistence type="inferred from homology"/>
<evidence type="ECO:0000259" key="16">
    <source>
        <dbReference type="PROSITE" id="PS51839"/>
    </source>
</evidence>
<evidence type="ECO:0000256" key="6">
    <source>
        <dbReference type="ARBA" id="ARBA00022723"/>
    </source>
</evidence>
<dbReference type="Gene3D" id="3.10.20.740">
    <property type="match status" value="1"/>
</dbReference>
<evidence type="ECO:0000313" key="18">
    <source>
        <dbReference type="Proteomes" id="UP000184342"/>
    </source>
</evidence>
<dbReference type="NCBIfam" id="NF040763">
    <property type="entry name" value="FeFe_hydrog_A6"/>
    <property type="match status" value="1"/>
</dbReference>
<dbReference type="PROSITE" id="PS51839">
    <property type="entry name" value="4FE4S_HC3"/>
    <property type="match status" value="1"/>
</dbReference>
<evidence type="ECO:0000256" key="10">
    <source>
        <dbReference type="ARBA" id="ARBA00023014"/>
    </source>
</evidence>
<evidence type="ECO:0000256" key="5">
    <source>
        <dbReference type="ARBA" id="ARBA00022714"/>
    </source>
</evidence>
<dbReference type="InterPro" id="IPR050340">
    <property type="entry name" value="Cytosolic_Fe-S_CAF"/>
</dbReference>
<dbReference type="InterPro" id="IPR017896">
    <property type="entry name" value="4Fe4S_Fe-S-bd"/>
</dbReference>
<dbReference type="GO" id="GO:0005506">
    <property type="term" value="F:iron ion binding"/>
    <property type="evidence" value="ECO:0007669"/>
    <property type="project" value="InterPro"/>
</dbReference>
<dbReference type="Gene3D" id="3.40.950.10">
    <property type="entry name" value="Fe-only Hydrogenase (Larger Subunit), Chain L, domain 3"/>
    <property type="match status" value="1"/>
</dbReference>
<keyword evidence="6" id="KW-0479">Metal-binding</keyword>
<dbReference type="Pfam" id="PF12838">
    <property type="entry name" value="Fer4_7"/>
    <property type="match status" value="1"/>
</dbReference>
<evidence type="ECO:0000259" key="15">
    <source>
        <dbReference type="PROSITE" id="PS51379"/>
    </source>
</evidence>
<organism evidence="17 18">
    <name type="scientific">Parasporobacterium paucivorans DSM 15970</name>
    <dbReference type="NCBI Taxonomy" id="1122934"/>
    <lineage>
        <taxon>Bacteria</taxon>
        <taxon>Bacillati</taxon>
        <taxon>Bacillota</taxon>
        <taxon>Clostridia</taxon>
        <taxon>Lachnospirales</taxon>
        <taxon>Lachnospiraceae</taxon>
        <taxon>Parasporobacterium</taxon>
    </lineage>
</organism>
<accession>A0A1M6J3W0</accession>
<dbReference type="InterPro" id="IPR003149">
    <property type="entry name" value="Fe_hydrogenase_ssu"/>
</dbReference>
<dbReference type="InterPro" id="IPR017900">
    <property type="entry name" value="4Fe4S_Fe_S_CS"/>
</dbReference>
<dbReference type="FunFam" id="3.10.20.740:FF:000004">
    <property type="entry name" value="NADH-quinone oxidoreductase"/>
    <property type="match status" value="1"/>
</dbReference>
<keyword evidence="11" id="KW-0520">NAD</keyword>